<reference evidence="1 2" key="1">
    <citation type="submission" date="2012-09" db="EMBL/GenBank/DDBJ databases">
        <title>Genome Sequence of alkane-degrading Bacterium Alcanivorax sp. 6-D-6.</title>
        <authorList>
            <person name="Lai Q."/>
            <person name="Shao Z."/>
        </authorList>
    </citation>
    <scope>NUCLEOTIDE SEQUENCE [LARGE SCALE GENOMIC DNA]</scope>
    <source>
        <strain evidence="1 2">6-D-6</strain>
    </source>
</reference>
<dbReference type="Proteomes" id="UP000771797">
    <property type="component" value="Unassembled WGS sequence"/>
</dbReference>
<proteinExistence type="predicted"/>
<dbReference type="EMBL" id="AQPF01000043">
    <property type="protein sequence ID" value="KAF0803960.1"/>
    <property type="molecule type" value="Genomic_DNA"/>
</dbReference>
<sequence>MSNVNPEQGSLQVAAPDALAAELNPAVIVTDDENQALAQRADQLVGQLLSAAQGSDQNQVRGAVDNIGREVQKQAARQSRLLEEPVHRLAADRWPTPWST</sequence>
<organism evidence="1 2">
    <name type="scientific">Alcanivorax xiamenensis</name>
    <dbReference type="NCBI Taxonomy" id="1177156"/>
    <lineage>
        <taxon>Bacteria</taxon>
        <taxon>Pseudomonadati</taxon>
        <taxon>Pseudomonadota</taxon>
        <taxon>Gammaproteobacteria</taxon>
        <taxon>Oceanospirillales</taxon>
        <taxon>Alcanivoracaceae</taxon>
        <taxon>Alcanivorax</taxon>
    </lineage>
</organism>
<gene>
    <name evidence="1" type="ORF">A6D6_03542</name>
</gene>
<protein>
    <submittedName>
        <fullName evidence="1">Uncharacterized protein</fullName>
    </submittedName>
</protein>
<evidence type="ECO:0000313" key="1">
    <source>
        <dbReference type="EMBL" id="KAF0803960.1"/>
    </source>
</evidence>
<accession>A0ABQ6Y421</accession>
<evidence type="ECO:0000313" key="2">
    <source>
        <dbReference type="Proteomes" id="UP000771797"/>
    </source>
</evidence>
<name>A0ABQ6Y421_9GAMM</name>
<comment type="caution">
    <text evidence="1">The sequence shown here is derived from an EMBL/GenBank/DDBJ whole genome shotgun (WGS) entry which is preliminary data.</text>
</comment>
<dbReference type="RefSeq" id="WP_159661461.1">
    <property type="nucleotide sequence ID" value="NZ_AQPF01000043.1"/>
</dbReference>
<keyword evidence="2" id="KW-1185">Reference proteome</keyword>